<comment type="function">
    <text evidence="10">Component of the PEX13-PEX14 docking complex, a translocon channel that specifically mediates the import of peroxisomal cargo proteins bound to PEX5 receptor. The PEX13-PEX14 docking complex forms a large import pore which can be opened to a diameter of about 9 nm. Mechanistically, PEX5 receptor along with cargo proteins associates with the PEX14 subunit of the PEX13-PEX14 docking complex in the cytosol, leading to the insertion of the receptor into the organelle membrane with the concomitant translocation of the cargo into the peroxisome matrix.</text>
</comment>
<dbReference type="Proteomes" id="UP000193498">
    <property type="component" value="Unassembled WGS sequence"/>
</dbReference>
<evidence type="ECO:0000256" key="8">
    <source>
        <dbReference type="ARBA" id="ARBA00029691"/>
    </source>
</evidence>
<comment type="subcellular location">
    <subcellularLocation>
        <location evidence="9 10">Peroxisome membrane</location>
    </subcellularLocation>
</comment>
<comment type="similarity">
    <text evidence="1 10">Belongs to the peroxin-14 family.</text>
</comment>
<evidence type="ECO:0000256" key="6">
    <source>
        <dbReference type="ARBA" id="ARBA00023140"/>
    </source>
</evidence>
<reference evidence="13 14" key="1">
    <citation type="submission" date="2016-07" db="EMBL/GenBank/DDBJ databases">
        <title>Pervasive Adenine N6-methylation of Active Genes in Fungi.</title>
        <authorList>
            <consortium name="DOE Joint Genome Institute"/>
            <person name="Mondo S.J."/>
            <person name="Dannebaum R.O."/>
            <person name="Kuo R.C."/>
            <person name="Labutti K."/>
            <person name="Haridas S."/>
            <person name="Kuo A."/>
            <person name="Salamov A."/>
            <person name="Ahrendt S.R."/>
            <person name="Lipzen A."/>
            <person name="Sullivan W."/>
            <person name="Andreopoulos W.B."/>
            <person name="Clum A."/>
            <person name="Lindquist E."/>
            <person name="Daum C."/>
            <person name="Ramamoorthy G.K."/>
            <person name="Gryganskyi A."/>
            <person name="Culley D."/>
            <person name="Magnuson J.K."/>
            <person name="James T.Y."/>
            <person name="O'Malley M.A."/>
            <person name="Stajich J.E."/>
            <person name="Spatafora J.W."/>
            <person name="Visel A."/>
            <person name="Grigoriev I.V."/>
        </authorList>
    </citation>
    <scope>NUCLEOTIDE SEQUENCE [LARGE SCALE GENOMIC DNA]</scope>
    <source>
        <strain evidence="13 14">CBS 931.73</strain>
    </source>
</reference>
<name>A0A1Y1XUK3_9FUNG</name>
<organism evidence="13 14">
    <name type="scientific">Basidiobolus meristosporus CBS 931.73</name>
    <dbReference type="NCBI Taxonomy" id="1314790"/>
    <lineage>
        <taxon>Eukaryota</taxon>
        <taxon>Fungi</taxon>
        <taxon>Fungi incertae sedis</taxon>
        <taxon>Zoopagomycota</taxon>
        <taxon>Entomophthoromycotina</taxon>
        <taxon>Basidiobolomycetes</taxon>
        <taxon>Basidiobolales</taxon>
        <taxon>Basidiobolaceae</taxon>
        <taxon>Basidiobolus</taxon>
    </lineage>
</organism>
<feature type="region of interest" description="Disordered" evidence="11">
    <location>
        <begin position="141"/>
        <end position="169"/>
    </location>
</feature>
<dbReference type="OrthoDB" id="5549158at2759"/>
<evidence type="ECO:0000256" key="7">
    <source>
        <dbReference type="ARBA" id="ARBA00029502"/>
    </source>
</evidence>
<keyword evidence="14" id="KW-1185">Reference proteome</keyword>
<sequence length="248" mass="27285">MSERMQLVESAVKFLQLPEVQSRNPHQKIEFLRSKGLSNEEIKEAIACTGQIEPVARDFEMDSTGSMQAAEENRAWESAKQMPQNTQVQTSLGMAHEGKHWYDVLAFSKPELGQWKSYLAVTAGTLGSVYGIYGLIKSFSSKKGDSSQGDSLTDTDAKPSLKKPTGLKLNGTSFSLHPPSAEEQLTNLTLTTVALQGYVEKLRVSITNLQKQAATRDQEFKLLGAQLDELQHSIPQVRGDKHGTSSSN</sequence>
<evidence type="ECO:0000256" key="10">
    <source>
        <dbReference type="RuleBase" id="RU367032"/>
    </source>
</evidence>
<keyword evidence="3 10" id="KW-0653">Protein transport</keyword>
<dbReference type="AlphaFoldDB" id="A0A1Y1XUK3"/>
<evidence type="ECO:0000256" key="1">
    <source>
        <dbReference type="ARBA" id="ARBA00005443"/>
    </source>
</evidence>
<feature type="compositionally biased region" description="Low complexity" evidence="11">
    <location>
        <begin position="141"/>
        <end position="151"/>
    </location>
</feature>
<gene>
    <name evidence="13" type="ORF">K493DRAFT_305759</name>
</gene>
<comment type="caution">
    <text evidence="13">The sequence shown here is derived from an EMBL/GenBank/DDBJ whole genome shotgun (WGS) entry which is preliminary data.</text>
</comment>
<dbReference type="InterPro" id="IPR006785">
    <property type="entry name" value="Pex14_N"/>
</dbReference>
<evidence type="ECO:0000256" key="4">
    <source>
        <dbReference type="ARBA" id="ARBA00023010"/>
    </source>
</evidence>
<dbReference type="PANTHER" id="PTHR23058">
    <property type="entry name" value="PEROXISOMAL MEMBRANE PROTEIN PEX14"/>
    <property type="match status" value="1"/>
</dbReference>
<dbReference type="Gene3D" id="1.10.10.10">
    <property type="entry name" value="Winged helix-like DNA-binding domain superfamily/Winged helix DNA-binding domain"/>
    <property type="match status" value="1"/>
</dbReference>
<evidence type="ECO:0000313" key="14">
    <source>
        <dbReference type="Proteomes" id="UP000193498"/>
    </source>
</evidence>
<keyword evidence="6 10" id="KW-0576">Peroxisome</keyword>
<evidence type="ECO:0000256" key="3">
    <source>
        <dbReference type="ARBA" id="ARBA00022927"/>
    </source>
</evidence>
<protein>
    <recommendedName>
        <fullName evidence="7 10">Peroxisomal membrane protein PEX14</fullName>
    </recommendedName>
    <alternativeName>
        <fullName evidence="8 10">Peroxin-14</fullName>
    </alternativeName>
</protein>
<dbReference type="GO" id="GO:0005778">
    <property type="term" value="C:peroxisomal membrane"/>
    <property type="evidence" value="ECO:0007669"/>
    <property type="project" value="UniProtKB-SubCell"/>
</dbReference>
<feature type="domain" description="Peroxisome membrane anchor protein Pex14p N-terminal" evidence="12">
    <location>
        <begin position="4"/>
        <end position="47"/>
    </location>
</feature>
<keyword evidence="2 10" id="KW-0813">Transport</keyword>
<accession>A0A1Y1XUK3</accession>
<dbReference type="InterPro" id="IPR036388">
    <property type="entry name" value="WH-like_DNA-bd_sf"/>
</dbReference>
<dbReference type="Pfam" id="PF04695">
    <property type="entry name" value="Pex14_N"/>
    <property type="match status" value="1"/>
</dbReference>
<proteinExistence type="inferred from homology"/>
<keyword evidence="5 10" id="KW-0472">Membrane</keyword>
<dbReference type="GO" id="GO:1990429">
    <property type="term" value="C:peroxisomal importomer complex"/>
    <property type="evidence" value="ECO:0007669"/>
    <property type="project" value="TreeGrafter"/>
</dbReference>
<evidence type="ECO:0000313" key="13">
    <source>
        <dbReference type="EMBL" id="ORX89442.1"/>
    </source>
</evidence>
<dbReference type="PANTHER" id="PTHR23058:SF0">
    <property type="entry name" value="PEROXISOMAL MEMBRANE PROTEIN PEX14"/>
    <property type="match status" value="1"/>
</dbReference>
<evidence type="ECO:0000256" key="9">
    <source>
        <dbReference type="ARBA" id="ARBA00046271"/>
    </source>
</evidence>
<evidence type="ECO:0000256" key="11">
    <source>
        <dbReference type="SAM" id="MobiDB-lite"/>
    </source>
</evidence>
<dbReference type="InterPro" id="IPR025655">
    <property type="entry name" value="PEX14"/>
</dbReference>
<evidence type="ECO:0000256" key="2">
    <source>
        <dbReference type="ARBA" id="ARBA00022448"/>
    </source>
</evidence>
<evidence type="ECO:0000256" key="5">
    <source>
        <dbReference type="ARBA" id="ARBA00023136"/>
    </source>
</evidence>
<keyword evidence="4" id="KW-0811">Translocation</keyword>
<dbReference type="GO" id="GO:0005102">
    <property type="term" value="F:signaling receptor binding"/>
    <property type="evidence" value="ECO:0007669"/>
    <property type="project" value="TreeGrafter"/>
</dbReference>
<evidence type="ECO:0000259" key="12">
    <source>
        <dbReference type="Pfam" id="PF04695"/>
    </source>
</evidence>
<dbReference type="EMBL" id="MCFE01000443">
    <property type="protein sequence ID" value="ORX89442.1"/>
    <property type="molecule type" value="Genomic_DNA"/>
</dbReference>
<dbReference type="InParanoid" id="A0A1Y1XUK3"/>
<dbReference type="GO" id="GO:0016560">
    <property type="term" value="P:protein import into peroxisome matrix, docking"/>
    <property type="evidence" value="ECO:0007669"/>
    <property type="project" value="UniProtKB-UniRule"/>
</dbReference>